<evidence type="ECO:0000313" key="3">
    <source>
        <dbReference type="Proteomes" id="UP001374893"/>
    </source>
</evidence>
<sequence>MDYVYFLRSERDEARTYIGSTADLKTRLKRHKEGGAKHTSHYRPWKLVTYLAFSTKDQAIQFEFYLKTGSGRASASRRLWESAD</sequence>
<dbReference type="CDD" id="cd10449">
    <property type="entry name" value="GIY-YIG_SLX1_like"/>
    <property type="match status" value="1"/>
</dbReference>
<gene>
    <name evidence="2" type="ORF">HAHE_41840</name>
</gene>
<dbReference type="InterPro" id="IPR035901">
    <property type="entry name" value="GIY-YIG_endonuc_sf"/>
</dbReference>
<organism evidence="2 3">
    <name type="scientific">Haloferula helveola</name>
    <dbReference type="NCBI Taxonomy" id="490095"/>
    <lineage>
        <taxon>Bacteria</taxon>
        <taxon>Pseudomonadati</taxon>
        <taxon>Verrucomicrobiota</taxon>
        <taxon>Verrucomicrobiia</taxon>
        <taxon>Verrucomicrobiales</taxon>
        <taxon>Verrucomicrobiaceae</taxon>
        <taxon>Haloferula</taxon>
    </lineage>
</organism>
<dbReference type="PROSITE" id="PS50164">
    <property type="entry name" value="GIY_YIG"/>
    <property type="match status" value="1"/>
</dbReference>
<dbReference type="PANTHER" id="PTHR20208">
    <property type="entry name" value="STRUCTURE-SPECIFIC ENDONUCLEASE SUBUNIT SLX1"/>
    <property type="match status" value="1"/>
</dbReference>
<reference evidence="2 3" key="1">
    <citation type="submission" date="2021-06" db="EMBL/GenBank/DDBJ databases">
        <title>Complete genome of Haloferula helveola possessing various polysaccharide degrading enzymes.</title>
        <authorList>
            <person name="Takami H."/>
            <person name="Huang C."/>
            <person name="Hamasaki K."/>
        </authorList>
    </citation>
    <scope>NUCLEOTIDE SEQUENCE [LARGE SCALE GENOMIC DNA]</scope>
    <source>
        <strain evidence="2 3">CN-1</strain>
    </source>
</reference>
<name>A0ABM7RJ75_9BACT</name>
<evidence type="ECO:0000313" key="2">
    <source>
        <dbReference type="EMBL" id="BCX50276.1"/>
    </source>
</evidence>
<dbReference type="InterPro" id="IPR050381">
    <property type="entry name" value="SLX1_endonuclease"/>
</dbReference>
<keyword evidence="3" id="KW-1185">Reference proteome</keyword>
<dbReference type="SUPFAM" id="SSF82771">
    <property type="entry name" value="GIY-YIG endonuclease"/>
    <property type="match status" value="1"/>
</dbReference>
<protein>
    <submittedName>
        <fullName evidence="2">Excinuclease ABC subunit C</fullName>
    </submittedName>
</protein>
<dbReference type="RefSeq" id="WP_338687252.1">
    <property type="nucleotide sequence ID" value="NZ_AP024702.1"/>
</dbReference>
<dbReference type="Gene3D" id="3.40.1440.10">
    <property type="entry name" value="GIY-YIG endonuclease"/>
    <property type="match status" value="1"/>
</dbReference>
<dbReference type="EMBL" id="AP024702">
    <property type="protein sequence ID" value="BCX50276.1"/>
    <property type="molecule type" value="Genomic_DNA"/>
</dbReference>
<feature type="domain" description="GIY-YIG" evidence="1">
    <location>
        <begin position="1"/>
        <end position="82"/>
    </location>
</feature>
<dbReference type="PANTHER" id="PTHR20208:SF13">
    <property type="entry name" value="STRUCTURE-SPECIFIC ENDONUCLEASE SUBUNIT SLX1"/>
    <property type="match status" value="1"/>
</dbReference>
<dbReference type="Proteomes" id="UP001374893">
    <property type="component" value="Chromosome"/>
</dbReference>
<dbReference type="Pfam" id="PF01541">
    <property type="entry name" value="GIY-YIG"/>
    <property type="match status" value="1"/>
</dbReference>
<proteinExistence type="predicted"/>
<dbReference type="InterPro" id="IPR000305">
    <property type="entry name" value="GIY-YIG_endonuc"/>
</dbReference>
<evidence type="ECO:0000259" key="1">
    <source>
        <dbReference type="PROSITE" id="PS50164"/>
    </source>
</evidence>
<accession>A0ABM7RJ75</accession>